<proteinExistence type="inferred from homology"/>
<evidence type="ECO:0000256" key="13">
    <source>
        <dbReference type="ARBA" id="ARBA00023221"/>
    </source>
</evidence>
<dbReference type="GO" id="GO:0034364">
    <property type="term" value="C:high-density lipoprotein particle"/>
    <property type="evidence" value="ECO:0007669"/>
    <property type="project" value="UniProtKB-UniRule"/>
</dbReference>
<dbReference type="GO" id="GO:0034197">
    <property type="term" value="P:triglyceride transport"/>
    <property type="evidence" value="ECO:0007669"/>
    <property type="project" value="UniProtKB-UniRule"/>
</dbReference>
<dbReference type="InterPro" id="IPR017130">
    <property type="entry name" value="Cholesteryl_ester_transfer"/>
</dbReference>
<dbReference type="GO" id="GO:0017129">
    <property type="term" value="F:triglyceride binding"/>
    <property type="evidence" value="ECO:0007669"/>
    <property type="project" value="TreeGrafter"/>
</dbReference>
<feature type="signal peptide" evidence="15">
    <location>
        <begin position="1"/>
        <end position="20"/>
    </location>
</feature>
<dbReference type="InterPro" id="IPR017942">
    <property type="entry name" value="Lipid-bd_serum_glycop_N"/>
</dbReference>
<comment type="subcellular location">
    <subcellularLocation>
        <location evidence="15">Secreted</location>
    </subcellularLocation>
    <text evidence="15">Secreted in plasma.</text>
</comment>
<feature type="domain" description="Lipid-binding serum glycoprotein C-terminal" evidence="18">
    <location>
        <begin position="279"/>
        <end position="486"/>
    </location>
</feature>
<dbReference type="PIRSF" id="PIRSF037185">
    <property type="entry name" value="Cholesteryl_ester_transf"/>
    <property type="match status" value="1"/>
</dbReference>
<evidence type="ECO:0000256" key="8">
    <source>
        <dbReference type="ARBA" id="ARBA00022548"/>
    </source>
</evidence>
<comment type="similarity">
    <text evidence="4 15">Belongs to the BPI/LBP/Plunc superfamily. BPI/LBP family.</text>
</comment>
<dbReference type="Gene3D" id="3.15.20.10">
    <property type="entry name" value="Bactericidal permeability-increasing protein, domain 2"/>
    <property type="match status" value="1"/>
</dbReference>
<keyword evidence="12" id="KW-0325">Glycoprotein</keyword>
<dbReference type="GO" id="GO:0034374">
    <property type="term" value="P:low-density lipoprotein particle remodeling"/>
    <property type="evidence" value="ECO:0007669"/>
    <property type="project" value="TreeGrafter"/>
</dbReference>
<dbReference type="Proteomes" id="UP000694523">
    <property type="component" value="Unplaced"/>
</dbReference>
<evidence type="ECO:0000256" key="3">
    <source>
        <dbReference type="ARBA" id="ARBA00001417"/>
    </source>
</evidence>
<evidence type="ECO:0000313" key="19">
    <source>
        <dbReference type="Ensembl" id="ENSNMLP00000020069.1"/>
    </source>
</evidence>
<keyword evidence="11" id="KW-1207">Sterol metabolism</keyword>
<dbReference type="GO" id="GO:0031210">
    <property type="term" value="F:phosphatidylcholine binding"/>
    <property type="evidence" value="ECO:0007669"/>
    <property type="project" value="TreeGrafter"/>
</dbReference>
<evidence type="ECO:0000256" key="12">
    <source>
        <dbReference type="ARBA" id="ARBA00023180"/>
    </source>
</evidence>
<evidence type="ECO:0000256" key="16">
    <source>
        <dbReference type="PIRSR" id="PIRSR037185-50"/>
    </source>
</evidence>
<dbReference type="GO" id="GO:0042632">
    <property type="term" value="P:cholesterol homeostasis"/>
    <property type="evidence" value="ECO:0007669"/>
    <property type="project" value="TreeGrafter"/>
</dbReference>
<comment type="catalytic activity">
    <reaction evidence="1">
        <text>cholesteryl (9Z-octadecenoate)(in) = cholesteryl (9Z-octadecenoate)(out)</text>
        <dbReference type="Rhea" id="RHEA:43348"/>
        <dbReference type="ChEBI" id="CHEBI:46898"/>
    </reaction>
</comment>
<dbReference type="GO" id="GO:0034372">
    <property type="term" value="P:very-low-density lipoprotein particle remodeling"/>
    <property type="evidence" value="ECO:0007669"/>
    <property type="project" value="UniProtKB-UniRule"/>
</dbReference>
<dbReference type="PANTHER" id="PTHR47616:SF1">
    <property type="entry name" value="CHOLESTERYL ESTER TRANSFER PROTEIN"/>
    <property type="match status" value="1"/>
</dbReference>
<name>A0A8C6TF39_9GOBI</name>
<feature type="domain" description="Lipid-binding serum glycoprotein N-terminal" evidence="17">
    <location>
        <begin position="39"/>
        <end position="265"/>
    </location>
</feature>
<comment type="function">
    <text evidence="14">Involved in the transfer of neutral lipids, including cholesteryl ester and triglyceride, among lipoprotein particles. Allows the net movement of cholesteryl ester from high density lipoproteins/HDL to triglyceride-rich very low density lipoproteins/VLDL, and the equimolar transport of triglyceride from VLDL to HDL. Regulates the reverse cholesterol transport, by which excess cholesterol is removed from peripheral tissues and returned to the liver for elimination.</text>
</comment>
<evidence type="ECO:0000313" key="20">
    <source>
        <dbReference type="Proteomes" id="UP000694523"/>
    </source>
</evidence>
<dbReference type="InterPro" id="IPR017943">
    <property type="entry name" value="Bactericidal_perm-incr_a/b_dom"/>
</dbReference>
<keyword evidence="9 15" id="KW-0445">Lipid transport</keyword>
<reference evidence="19" key="1">
    <citation type="submission" date="2025-08" db="UniProtKB">
        <authorList>
            <consortium name="Ensembl"/>
        </authorList>
    </citation>
    <scope>IDENTIFICATION</scope>
</reference>
<keyword evidence="20" id="KW-1185">Reference proteome</keyword>
<keyword evidence="10 15" id="KW-0443">Lipid metabolism</keyword>
<dbReference type="AlphaFoldDB" id="A0A8C6TF39"/>
<comment type="catalytic activity">
    <reaction evidence="2">
        <text>cholesteryl (9Z,12Z)-octadecadienoate(in) = cholesteryl (9Z,12Z)-octadecadienoate(out)</text>
        <dbReference type="Rhea" id="RHEA:43356"/>
        <dbReference type="ChEBI" id="CHEBI:41509"/>
    </reaction>
</comment>
<dbReference type="Gene3D" id="3.15.10.10">
    <property type="entry name" value="Bactericidal permeability-increasing protein, domain 1"/>
    <property type="match status" value="1"/>
</dbReference>
<dbReference type="SUPFAM" id="SSF55394">
    <property type="entry name" value="Bactericidal permeability-increasing protein, BPI"/>
    <property type="match status" value="2"/>
</dbReference>
<keyword evidence="8 15" id="KW-0153">Cholesterol metabolism</keyword>
<keyword evidence="15" id="KW-0732">Signal</keyword>
<evidence type="ECO:0000256" key="10">
    <source>
        <dbReference type="ARBA" id="ARBA00023098"/>
    </source>
</evidence>
<dbReference type="GO" id="GO:0015485">
    <property type="term" value="F:cholesterol binding"/>
    <property type="evidence" value="ECO:0007669"/>
    <property type="project" value="TreeGrafter"/>
</dbReference>
<keyword evidence="6 15" id="KW-0813">Transport</keyword>
<evidence type="ECO:0000256" key="1">
    <source>
        <dbReference type="ARBA" id="ARBA00000222"/>
    </source>
</evidence>
<dbReference type="GO" id="GO:0006641">
    <property type="term" value="P:triglyceride metabolic process"/>
    <property type="evidence" value="ECO:0007669"/>
    <property type="project" value="TreeGrafter"/>
</dbReference>
<dbReference type="Pfam" id="PF01273">
    <property type="entry name" value="LBP_BPI_CETP"/>
    <property type="match status" value="1"/>
</dbReference>
<organism evidence="19 20">
    <name type="scientific">Neogobius melanostomus</name>
    <name type="common">round goby</name>
    <dbReference type="NCBI Taxonomy" id="47308"/>
    <lineage>
        <taxon>Eukaryota</taxon>
        <taxon>Metazoa</taxon>
        <taxon>Chordata</taxon>
        <taxon>Craniata</taxon>
        <taxon>Vertebrata</taxon>
        <taxon>Euteleostomi</taxon>
        <taxon>Actinopterygii</taxon>
        <taxon>Neopterygii</taxon>
        <taxon>Teleostei</taxon>
        <taxon>Neoteleostei</taxon>
        <taxon>Acanthomorphata</taxon>
        <taxon>Gobiaria</taxon>
        <taxon>Gobiiformes</taxon>
        <taxon>Gobioidei</taxon>
        <taxon>Gobiidae</taxon>
        <taxon>Benthophilinae</taxon>
        <taxon>Neogobiini</taxon>
        <taxon>Neogobius</taxon>
    </lineage>
</organism>
<evidence type="ECO:0000256" key="14">
    <source>
        <dbReference type="ARBA" id="ARBA00045611"/>
    </source>
</evidence>
<protein>
    <recommendedName>
        <fullName evidence="5 15">Cholesteryl ester transfer protein</fullName>
    </recommendedName>
</protein>
<evidence type="ECO:0000256" key="15">
    <source>
        <dbReference type="PIRNR" id="PIRNR037185"/>
    </source>
</evidence>
<reference evidence="19" key="2">
    <citation type="submission" date="2025-09" db="UniProtKB">
        <authorList>
            <consortium name="Ensembl"/>
        </authorList>
    </citation>
    <scope>IDENTIFICATION</scope>
</reference>
<dbReference type="GO" id="GO:0070328">
    <property type="term" value="P:triglyceride homeostasis"/>
    <property type="evidence" value="ECO:0007669"/>
    <property type="project" value="TreeGrafter"/>
</dbReference>
<comment type="catalytic activity">
    <reaction evidence="3">
        <text>1,2,3-tri-(9Z-octadecenoyl)-glycerol(in) = 1,2,3-tri-(9Z-octadecenoyl)-glycerol(out)</text>
        <dbReference type="Rhea" id="RHEA:43352"/>
        <dbReference type="ChEBI" id="CHEBI:53753"/>
    </reaction>
</comment>
<dbReference type="GO" id="GO:0046470">
    <property type="term" value="P:phosphatidylcholine metabolic process"/>
    <property type="evidence" value="ECO:0007669"/>
    <property type="project" value="TreeGrafter"/>
</dbReference>
<dbReference type="GO" id="GO:0043691">
    <property type="term" value="P:reverse cholesterol transport"/>
    <property type="evidence" value="ECO:0007669"/>
    <property type="project" value="InterPro"/>
</dbReference>
<evidence type="ECO:0000256" key="2">
    <source>
        <dbReference type="ARBA" id="ARBA00001140"/>
    </source>
</evidence>
<dbReference type="GO" id="GO:0008203">
    <property type="term" value="P:cholesterol metabolic process"/>
    <property type="evidence" value="ECO:0007669"/>
    <property type="project" value="UniProtKB-UniRule"/>
</dbReference>
<dbReference type="SMART" id="SM00328">
    <property type="entry name" value="BPI1"/>
    <property type="match status" value="1"/>
</dbReference>
<evidence type="ECO:0000256" key="4">
    <source>
        <dbReference type="ARBA" id="ARBA00007292"/>
    </source>
</evidence>
<keyword evidence="16" id="KW-1015">Disulfide bond</keyword>
<dbReference type="GO" id="GO:0005548">
    <property type="term" value="F:phospholipid transporter activity"/>
    <property type="evidence" value="ECO:0007669"/>
    <property type="project" value="TreeGrafter"/>
</dbReference>
<accession>A0A8C6TF39</accession>
<evidence type="ECO:0000259" key="17">
    <source>
        <dbReference type="SMART" id="SM00328"/>
    </source>
</evidence>
<dbReference type="GO" id="GO:0055091">
    <property type="term" value="P:phospholipid homeostasis"/>
    <property type="evidence" value="ECO:0007669"/>
    <property type="project" value="TreeGrafter"/>
</dbReference>
<dbReference type="Ensembl" id="ENSNMLT00000022527.1">
    <property type="protein sequence ID" value="ENSNMLP00000020069.1"/>
    <property type="gene ID" value="ENSNMLG00000013112.1"/>
</dbReference>
<evidence type="ECO:0000256" key="7">
    <source>
        <dbReference type="ARBA" id="ARBA00022525"/>
    </source>
</evidence>
<dbReference type="GO" id="GO:0034375">
    <property type="term" value="P:high-density lipoprotein particle remodeling"/>
    <property type="evidence" value="ECO:0007669"/>
    <property type="project" value="UniProtKB-UniRule"/>
</dbReference>
<keyword evidence="13 15" id="KW-0753">Steroid metabolism</keyword>
<evidence type="ECO:0000256" key="9">
    <source>
        <dbReference type="ARBA" id="ARBA00023055"/>
    </source>
</evidence>
<dbReference type="GO" id="GO:0120020">
    <property type="term" value="F:cholesterol transfer activity"/>
    <property type="evidence" value="ECO:0007669"/>
    <property type="project" value="InterPro"/>
</dbReference>
<evidence type="ECO:0000256" key="11">
    <source>
        <dbReference type="ARBA" id="ARBA00023166"/>
    </source>
</evidence>
<dbReference type="PANTHER" id="PTHR47616">
    <property type="entry name" value="CHOLESTERYL ESTER TRANSFER PROTEIN"/>
    <property type="match status" value="1"/>
</dbReference>
<dbReference type="InterPro" id="IPR001124">
    <property type="entry name" value="Lipid-bd_serum_glycop_C"/>
</dbReference>
<evidence type="ECO:0000259" key="18">
    <source>
        <dbReference type="SMART" id="SM00329"/>
    </source>
</evidence>
<evidence type="ECO:0000256" key="5">
    <source>
        <dbReference type="ARBA" id="ARBA00022354"/>
    </source>
</evidence>
<keyword evidence="7 15" id="KW-0964">Secreted</keyword>
<feature type="chain" id="PRO_5034432651" description="Cholesteryl ester transfer protein" evidence="15">
    <location>
        <begin position="21"/>
        <end position="504"/>
    </location>
</feature>
<evidence type="ECO:0000256" key="6">
    <source>
        <dbReference type="ARBA" id="ARBA00022448"/>
    </source>
</evidence>
<dbReference type="SMART" id="SM00329">
    <property type="entry name" value="BPI2"/>
    <property type="match status" value="1"/>
</dbReference>
<feature type="disulfide bond" evidence="16">
    <location>
        <begin position="167"/>
        <end position="208"/>
    </location>
</feature>
<sequence>MPWWWTFLLVVLVLCAGGMSQDCMEDPAQAYKFTGVACRLTYPAAVVLNEKTTKVIEAAFQHAKYPSMKGEKSLLFGSKLLYGLDNLEIYNLTIGQSAFELHPGKSISLDISNVSAVFKGTIKYGYGSWLVNFGNSVDFEIESQIDLGINPKLYCGNGKVAADTSDCSLKFHKLHLLLQGDREPNWIKKLFTNFITFTVQVVIKGQICQEINKVANILSDFIQETAENFLSDGDISVNIGVTGPPVITANYIESYHKGFTKYRNTTTVIDESNFNPAQLTEHKMLYFWLSDQVMNSILKAAHQDGRFQLNISGTELTELFNANPPDAIPEFIQKCIMESSSPELRVWSKSNPYLNTSRGFGTTVWAGVSVELHCGGSAAPFISFNTNVSMEIRASYANKKLILLGKLTEIFTNITGGEIVDTFETILESKKLETFLTNAVEKTGVPRIIAVLETEITRLLDKQGVNLFDIYNPEVIPRENYVVIQMDFGFPHHLLVEFLRKTLE</sequence>